<evidence type="ECO:0000256" key="6">
    <source>
        <dbReference type="RuleBase" id="RU363114"/>
    </source>
</evidence>
<evidence type="ECO:0000313" key="7">
    <source>
        <dbReference type="EMBL" id="VFQ97033.1"/>
    </source>
</evidence>
<dbReference type="GO" id="GO:0009505">
    <property type="term" value="C:plant-type cell wall"/>
    <property type="evidence" value="ECO:0007669"/>
    <property type="project" value="TreeGrafter"/>
</dbReference>
<evidence type="ECO:0000256" key="1">
    <source>
        <dbReference type="ARBA" id="ARBA00003534"/>
    </source>
</evidence>
<dbReference type="GO" id="GO:0052793">
    <property type="term" value="F:pectin acetylesterase activity"/>
    <property type="evidence" value="ECO:0007669"/>
    <property type="project" value="TreeGrafter"/>
</dbReference>
<dbReference type="Pfam" id="PF03283">
    <property type="entry name" value="PAE"/>
    <property type="match status" value="1"/>
</dbReference>
<organism evidence="7 8">
    <name type="scientific">Cuscuta campestris</name>
    <dbReference type="NCBI Taxonomy" id="132261"/>
    <lineage>
        <taxon>Eukaryota</taxon>
        <taxon>Viridiplantae</taxon>
        <taxon>Streptophyta</taxon>
        <taxon>Embryophyta</taxon>
        <taxon>Tracheophyta</taxon>
        <taxon>Spermatophyta</taxon>
        <taxon>Magnoliopsida</taxon>
        <taxon>eudicotyledons</taxon>
        <taxon>Gunneridae</taxon>
        <taxon>Pentapetalae</taxon>
        <taxon>asterids</taxon>
        <taxon>lamiids</taxon>
        <taxon>Solanales</taxon>
        <taxon>Convolvulaceae</taxon>
        <taxon>Cuscuteae</taxon>
        <taxon>Cuscuta</taxon>
        <taxon>Cuscuta subgen. Grammica</taxon>
        <taxon>Cuscuta sect. Cleistogrammica</taxon>
    </lineage>
</organism>
<dbReference type="Proteomes" id="UP000595140">
    <property type="component" value="Unassembled WGS sequence"/>
</dbReference>
<comment type="subcellular location">
    <subcellularLocation>
        <location evidence="2 6">Secreted</location>
        <location evidence="2 6">Cell wall</location>
    </subcellularLocation>
</comment>
<dbReference type="AlphaFoldDB" id="A0A484N7J6"/>
<keyword evidence="8" id="KW-1185">Reference proteome</keyword>
<dbReference type="OrthoDB" id="1302326at2759"/>
<gene>
    <name evidence="7" type="ORF">CCAM_LOCUS38809</name>
</gene>
<name>A0A484N7J6_9ASTE</name>
<evidence type="ECO:0000256" key="3">
    <source>
        <dbReference type="ARBA" id="ARBA00005784"/>
    </source>
</evidence>
<dbReference type="PANTHER" id="PTHR21562">
    <property type="entry name" value="NOTUM-RELATED"/>
    <property type="match status" value="1"/>
</dbReference>
<dbReference type="EMBL" id="OOIL02006272">
    <property type="protein sequence ID" value="VFQ97033.1"/>
    <property type="molecule type" value="Genomic_DNA"/>
</dbReference>
<accession>A0A484N7J6</accession>
<evidence type="ECO:0000313" key="8">
    <source>
        <dbReference type="Proteomes" id="UP000595140"/>
    </source>
</evidence>
<comment type="similarity">
    <text evidence="3 6">Belongs to the pectinacetylesterase family.</text>
</comment>
<comment type="function">
    <text evidence="1 6">Hydrolyzes acetyl esters in homogalacturonan regions of pectin. In type I primary cell wall, galacturonic acid residues of pectin can be acetylated at the O-2 and O-3 positions. Decreasing the degree of acetylation of pectin gels in vitro alters their physical properties.</text>
</comment>
<sequence>MTLGTEMARVIGSFFLRGEHGASTPVTAKIGPQGSAAVLPSACTATMMKPSLCFFPQYIVQTVETPLFIVMSSFDQVQISYNLSPEHESCLLNKNCTLDELAMI</sequence>
<keyword evidence="6" id="KW-0378">Hydrolase</keyword>
<dbReference type="EC" id="3.1.1.-" evidence="6"/>
<evidence type="ECO:0000256" key="5">
    <source>
        <dbReference type="ARBA" id="ARBA00023316"/>
    </source>
</evidence>
<dbReference type="InterPro" id="IPR004963">
    <property type="entry name" value="PAE/NOTUM"/>
</dbReference>
<keyword evidence="6" id="KW-0964">Secreted</keyword>
<dbReference type="PANTHER" id="PTHR21562:SF93">
    <property type="entry name" value="PECTIN ACETYLESTERASE 8"/>
    <property type="match status" value="1"/>
</dbReference>
<dbReference type="GO" id="GO:0071555">
    <property type="term" value="P:cell wall organization"/>
    <property type="evidence" value="ECO:0007669"/>
    <property type="project" value="UniProtKB-KW"/>
</dbReference>
<evidence type="ECO:0000256" key="4">
    <source>
        <dbReference type="ARBA" id="ARBA00022512"/>
    </source>
</evidence>
<keyword evidence="5 6" id="KW-0961">Cell wall biogenesis/degradation</keyword>
<evidence type="ECO:0000256" key="2">
    <source>
        <dbReference type="ARBA" id="ARBA00004191"/>
    </source>
</evidence>
<protein>
    <recommendedName>
        <fullName evidence="6">Pectin acetylesterase</fullName>
        <ecNumber evidence="6">3.1.1.-</ecNumber>
    </recommendedName>
</protein>
<proteinExistence type="inferred from homology"/>
<reference evidence="7 8" key="1">
    <citation type="submission" date="2018-04" db="EMBL/GenBank/DDBJ databases">
        <authorList>
            <person name="Vogel A."/>
        </authorList>
    </citation>
    <scope>NUCLEOTIDE SEQUENCE [LARGE SCALE GENOMIC DNA]</scope>
</reference>
<keyword evidence="4 6" id="KW-0134">Cell wall</keyword>